<comment type="caution">
    <text evidence="1">The sequence shown here is derived from an EMBL/GenBank/DDBJ whole genome shotgun (WGS) entry which is preliminary data.</text>
</comment>
<dbReference type="Proteomes" id="UP001634394">
    <property type="component" value="Unassembled WGS sequence"/>
</dbReference>
<accession>A0ABD3XWC2</accession>
<name>A0ABD3XWC2_SINWO</name>
<gene>
    <name evidence="1" type="ORF">ACJMK2_002777</name>
</gene>
<organism evidence="1 2">
    <name type="scientific">Sinanodonta woodiana</name>
    <name type="common">Chinese pond mussel</name>
    <name type="synonym">Anodonta woodiana</name>
    <dbReference type="NCBI Taxonomy" id="1069815"/>
    <lineage>
        <taxon>Eukaryota</taxon>
        <taxon>Metazoa</taxon>
        <taxon>Spiralia</taxon>
        <taxon>Lophotrochozoa</taxon>
        <taxon>Mollusca</taxon>
        <taxon>Bivalvia</taxon>
        <taxon>Autobranchia</taxon>
        <taxon>Heteroconchia</taxon>
        <taxon>Palaeoheterodonta</taxon>
        <taxon>Unionida</taxon>
        <taxon>Unionoidea</taxon>
        <taxon>Unionidae</taxon>
        <taxon>Unioninae</taxon>
        <taxon>Sinanodonta</taxon>
    </lineage>
</organism>
<dbReference type="EMBL" id="JBJQND010000001">
    <property type="protein sequence ID" value="KAL3890495.1"/>
    <property type="molecule type" value="Genomic_DNA"/>
</dbReference>
<protein>
    <submittedName>
        <fullName evidence="1">Uncharacterized protein</fullName>
    </submittedName>
</protein>
<evidence type="ECO:0000313" key="2">
    <source>
        <dbReference type="Proteomes" id="UP001634394"/>
    </source>
</evidence>
<evidence type="ECO:0000313" key="1">
    <source>
        <dbReference type="EMBL" id="KAL3890495.1"/>
    </source>
</evidence>
<proteinExistence type="predicted"/>
<dbReference type="AlphaFoldDB" id="A0ABD3XWC2"/>
<reference evidence="1 2" key="1">
    <citation type="submission" date="2024-11" db="EMBL/GenBank/DDBJ databases">
        <title>Chromosome-level genome assembly of the freshwater bivalve Anodonta woodiana.</title>
        <authorList>
            <person name="Chen X."/>
        </authorList>
    </citation>
    <scope>NUCLEOTIDE SEQUENCE [LARGE SCALE GENOMIC DNA]</scope>
    <source>
        <strain evidence="1">MN2024</strain>
        <tissue evidence="1">Gills</tissue>
    </source>
</reference>
<feature type="non-terminal residue" evidence="1">
    <location>
        <position position="84"/>
    </location>
</feature>
<sequence>MLYFTGNVASRIFEDNNVDVVEPSLNVAESVNLSLHDELNMLLQKDGSSIAVGGQDSFKWINSEFTLFGNSGQRTENLQKLFSA</sequence>
<keyword evidence="2" id="KW-1185">Reference proteome</keyword>